<sequence length="106" mass="11534">MLSSYLLLHPTLMVAFPRRQCVLPQGDDSHTKGKMAERLGEVERGRLTKTLSRNGTHSPLMAISEANCHTDAAKSATPITIHLGGRTGEEKSLVSAAMTCCQCVRR</sequence>
<proteinExistence type="predicted"/>
<dbReference type="Proteomes" id="UP000041254">
    <property type="component" value="Unassembled WGS sequence"/>
</dbReference>
<dbReference type="InParanoid" id="A0A0G4H800"/>
<evidence type="ECO:0000313" key="1">
    <source>
        <dbReference type="EMBL" id="CEM40003.1"/>
    </source>
</evidence>
<dbReference type="VEuPathDB" id="CryptoDB:Vbra_23335"/>
<protein>
    <submittedName>
        <fullName evidence="1">Uncharacterized protein</fullName>
    </submittedName>
</protein>
<accession>A0A0G4H800</accession>
<reference evidence="1 2" key="1">
    <citation type="submission" date="2014-11" db="EMBL/GenBank/DDBJ databases">
        <authorList>
            <person name="Zhu J."/>
            <person name="Qi W."/>
            <person name="Song R."/>
        </authorList>
    </citation>
    <scope>NUCLEOTIDE SEQUENCE [LARGE SCALE GENOMIC DNA]</scope>
</reference>
<keyword evidence="2" id="KW-1185">Reference proteome</keyword>
<gene>
    <name evidence="1" type="ORF">Vbra_23335</name>
</gene>
<dbReference type="AlphaFoldDB" id="A0A0G4H800"/>
<organism evidence="1 2">
    <name type="scientific">Vitrella brassicaformis (strain CCMP3155)</name>
    <dbReference type="NCBI Taxonomy" id="1169540"/>
    <lineage>
        <taxon>Eukaryota</taxon>
        <taxon>Sar</taxon>
        <taxon>Alveolata</taxon>
        <taxon>Colpodellida</taxon>
        <taxon>Vitrellaceae</taxon>
        <taxon>Vitrella</taxon>
    </lineage>
</organism>
<evidence type="ECO:0000313" key="2">
    <source>
        <dbReference type="Proteomes" id="UP000041254"/>
    </source>
</evidence>
<name>A0A0G4H800_VITBC</name>
<dbReference type="EMBL" id="CDMY01001058">
    <property type="protein sequence ID" value="CEM40003.1"/>
    <property type="molecule type" value="Genomic_DNA"/>
</dbReference>